<comment type="caution">
    <text evidence="1">The sequence shown here is derived from an EMBL/GenBank/DDBJ whole genome shotgun (WGS) entry which is preliminary data.</text>
</comment>
<sequence>MEVLVDSGITLLRRVKRFLCSDSQRE</sequence>
<proteinExistence type="predicted"/>
<dbReference type="Proteomes" id="UP000593574">
    <property type="component" value="Unassembled WGS sequence"/>
</dbReference>
<gene>
    <name evidence="1" type="ORF">Golax_006060</name>
</gene>
<dbReference type="AlphaFoldDB" id="A0A7J9A2T2"/>
<evidence type="ECO:0000313" key="2">
    <source>
        <dbReference type="Proteomes" id="UP000593574"/>
    </source>
</evidence>
<dbReference type="EMBL" id="JABEZV010000008">
    <property type="protein sequence ID" value="MBA0718305.1"/>
    <property type="molecule type" value="Genomic_DNA"/>
</dbReference>
<name>A0A7J9A2T2_9ROSI</name>
<feature type="non-terminal residue" evidence="1">
    <location>
        <position position="26"/>
    </location>
</feature>
<evidence type="ECO:0000313" key="1">
    <source>
        <dbReference type="EMBL" id="MBA0718305.1"/>
    </source>
</evidence>
<reference evidence="1 2" key="1">
    <citation type="journal article" date="2019" name="Genome Biol. Evol.">
        <title>Insights into the evolution of the New World diploid cottons (Gossypium, subgenus Houzingenia) based on genome sequencing.</title>
        <authorList>
            <person name="Grover C.E."/>
            <person name="Arick M.A. 2nd"/>
            <person name="Thrash A."/>
            <person name="Conover J.L."/>
            <person name="Sanders W.S."/>
            <person name="Peterson D.G."/>
            <person name="Frelichowski J.E."/>
            <person name="Scheffler J.A."/>
            <person name="Scheffler B.E."/>
            <person name="Wendel J.F."/>
        </authorList>
    </citation>
    <scope>NUCLEOTIDE SEQUENCE [LARGE SCALE GENOMIC DNA]</scope>
    <source>
        <strain evidence="1">4</strain>
        <tissue evidence="1">Leaf</tissue>
    </source>
</reference>
<keyword evidence="2" id="KW-1185">Reference proteome</keyword>
<organism evidence="1 2">
    <name type="scientific">Gossypium laxum</name>
    <dbReference type="NCBI Taxonomy" id="34288"/>
    <lineage>
        <taxon>Eukaryota</taxon>
        <taxon>Viridiplantae</taxon>
        <taxon>Streptophyta</taxon>
        <taxon>Embryophyta</taxon>
        <taxon>Tracheophyta</taxon>
        <taxon>Spermatophyta</taxon>
        <taxon>Magnoliopsida</taxon>
        <taxon>eudicotyledons</taxon>
        <taxon>Gunneridae</taxon>
        <taxon>Pentapetalae</taxon>
        <taxon>rosids</taxon>
        <taxon>malvids</taxon>
        <taxon>Malvales</taxon>
        <taxon>Malvaceae</taxon>
        <taxon>Malvoideae</taxon>
        <taxon>Gossypium</taxon>
    </lineage>
</organism>
<protein>
    <submittedName>
        <fullName evidence="1">Uncharacterized protein</fullName>
    </submittedName>
</protein>
<accession>A0A7J9A2T2</accession>